<organism evidence="1 2">
    <name type="scientific">Burkholderia ubonensis</name>
    <dbReference type="NCBI Taxonomy" id="101571"/>
    <lineage>
        <taxon>Bacteria</taxon>
        <taxon>Pseudomonadati</taxon>
        <taxon>Pseudomonadota</taxon>
        <taxon>Betaproteobacteria</taxon>
        <taxon>Burkholderiales</taxon>
        <taxon>Burkholderiaceae</taxon>
        <taxon>Burkholderia</taxon>
        <taxon>Burkholderia cepacia complex</taxon>
    </lineage>
</organism>
<proteinExistence type="predicted"/>
<dbReference type="Proteomes" id="UP000243680">
    <property type="component" value="Chromosome 3"/>
</dbReference>
<evidence type="ECO:0000313" key="1">
    <source>
        <dbReference type="EMBL" id="AOJ76462.1"/>
    </source>
</evidence>
<sequence length="186" mass="20260">MRNRTDTGTGRPGRFLLDAAVLFRIKCDGTRLVAVETVVGCDVGQYIRVGNILRFDEVSVSDYNGEPVLRVTTSGCQNHGMSSLSRIGPELAAKIQGEARSASFSLGASKGHLRIGYAVARTQQVGNIEATCRRIGQQQNGMLPDINDQVGKMLRQHFVETVMPDDAPRACDFSIEGYLHNHVLAV</sequence>
<protein>
    <submittedName>
        <fullName evidence="1">Uncharacterized protein</fullName>
    </submittedName>
</protein>
<gene>
    <name evidence="1" type="ORF">WJ35_15160</name>
</gene>
<name>A0A1B4LGZ4_9BURK</name>
<evidence type="ECO:0000313" key="2">
    <source>
        <dbReference type="Proteomes" id="UP000243680"/>
    </source>
</evidence>
<accession>A0A1B4LGZ4</accession>
<reference evidence="1 2" key="1">
    <citation type="submission" date="2015-12" db="EMBL/GenBank/DDBJ databases">
        <title>Diversity of Burkholderia near neighbor genomes.</title>
        <authorList>
            <person name="Sahl J."/>
            <person name="Wagner D."/>
            <person name="Keim P."/>
        </authorList>
    </citation>
    <scope>NUCLEOTIDE SEQUENCE [LARGE SCALE GENOMIC DNA]</scope>
    <source>
        <strain evidence="1 2">MSMB0783</strain>
    </source>
</reference>
<dbReference type="EMBL" id="CP013421">
    <property type="protein sequence ID" value="AOJ76462.1"/>
    <property type="molecule type" value="Genomic_DNA"/>
</dbReference>
<dbReference type="AlphaFoldDB" id="A0A1B4LGZ4"/>